<evidence type="ECO:0000256" key="5">
    <source>
        <dbReference type="ARBA" id="ARBA00023136"/>
    </source>
</evidence>
<reference evidence="7 8" key="1">
    <citation type="submission" date="2019-03" db="EMBL/GenBank/DDBJ databases">
        <title>Lake Tanganyika Metagenome-Assembled Genomes (MAGs).</title>
        <authorList>
            <person name="Tran P."/>
        </authorList>
    </citation>
    <scope>NUCLEOTIDE SEQUENCE [LARGE SCALE GENOMIC DNA]</scope>
    <source>
        <strain evidence="7">K_DeepCast_65m_m2_236</strain>
    </source>
</reference>
<accession>A0A937X0B1</accession>
<dbReference type="GO" id="GO:0005315">
    <property type="term" value="F:phosphate transmembrane transporter activity"/>
    <property type="evidence" value="ECO:0007669"/>
    <property type="project" value="InterPro"/>
</dbReference>
<keyword evidence="4 6" id="KW-1133">Transmembrane helix</keyword>
<dbReference type="AlphaFoldDB" id="A0A937X0B1"/>
<feature type="transmembrane region" description="Helical" evidence="6">
    <location>
        <begin position="142"/>
        <end position="165"/>
    </location>
</feature>
<dbReference type="InterPro" id="IPR001204">
    <property type="entry name" value="Phos_transporter"/>
</dbReference>
<dbReference type="PANTHER" id="PTHR11101">
    <property type="entry name" value="PHOSPHATE TRANSPORTER"/>
    <property type="match status" value="1"/>
</dbReference>
<dbReference type="Pfam" id="PF01384">
    <property type="entry name" value="PHO4"/>
    <property type="match status" value="1"/>
</dbReference>
<dbReference type="EMBL" id="VGJX01000011">
    <property type="protein sequence ID" value="MBM3273593.1"/>
    <property type="molecule type" value="Genomic_DNA"/>
</dbReference>
<dbReference type="Proteomes" id="UP000703893">
    <property type="component" value="Unassembled WGS sequence"/>
</dbReference>
<gene>
    <name evidence="7" type="ORF">FJZ00_00465</name>
</gene>
<evidence type="ECO:0000313" key="8">
    <source>
        <dbReference type="Proteomes" id="UP000703893"/>
    </source>
</evidence>
<evidence type="ECO:0000313" key="7">
    <source>
        <dbReference type="EMBL" id="MBM3273593.1"/>
    </source>
</evidence>
<evidence type="ECO:0000256" key="3">
    <source>
        <dbReference type="ARBA" id="ARBA00022692"/>
    </source>
</evidence>
<keyword evidence="5 6" id="KW-0472">Membrane</keyword>
<comment type="caution">
    <text evidence="7">The sequence shown here is derived from an EMBL/GenBank/DDBJ whole genome shotgun (WGS) entry which is preliminary data.</text>
</comment>
<name>A0A937X0B1_9BACT</name>
<protein>
    <submittedName>
        <fullName evidence="7">Inorganic phosphate transporter</fullName>
    </submittedName>
</protein>
<feature type="transmembrane region" description="Helical" evidence="6">
    <location>
        <begin position="46"/>
        <end position="65"/>
    </location>
</feature>
<dbReference type="GO" id="GO:0016020">
    <property type="term" value="C:membrane"/>
    <property type="evidence" value="ECO:0007669"/>
    <property type="project" value="UniProtKB-SubCell"/>
</dbReference>
<dbReference type="GO" id="GO:0035435">
    <property type="term" value="P:phosphate ion transmembrane transport"/>
    <property type="evidence" value="ECO:0007669"/>
    <property type="project" value="TreeGrafter"/>
</dbReference>
<feature type="non-terminal residue" evidence="7">
    <location>
        <position position="211"/>
    </location>
</feature>
<evidence type="ECO:0000256" key="4">
    <source>
        <dbReference type="ARBA" id="ARBA00022989"/>
    </source>
</evidence>
<evidence type="ECO:0000256" key="2">
    <source>
        <dbReference type="ARBA" id="ARBA00022448"/>
    </source>
</evidence>
<feature type="transmembrane region" description="Helical" evidence="6">
    <location>
        <begin position="77"/>
        <end position="100"/>
    </location>
</feature>
<evidence type="ECO:0000256" key="1">
    <source>
        <dbReference type="ARBA" id="ARBA00004141"/>
    </source>
</evidence>
<comment type="subcellular location">
    <subcellularLocation>
        <location evidence="1">Membrane</location>
        <topology evidence="1">Multi-pass membrane protein</topology>
    </subcellularLocation>
</comment>
<sequence>MDQSLLLLVLVIALALVFDFINGFHDTANAIATSVSTRVLTPRRAILMAAVLNFVGALTVGTAVAKTMGKGIIDPALATHFLVLAAVASAIIWNLITWYWGIPSSSSHALVGGIIGAGIAEAGFEAIKWLDPKGVLLILKGLVLSPTAGFVGAFAIMVALTFLLFRSPRATITKNFRWLQIGSAAFMSFSHGANDAQKAMGIITLALASGG</sequence>
<proteinExistence type="predicted"/>
<organism evidence="7 8">
    <name type="scientific">Candidatus Tanganyikabacteria bacterium</name>
    <dbReference type="NCBI Taxonomy" id="2961651"/>
    <lineage>
        <taxon>Bacteria</taxon>
        <taxon>Bacillati</taxon>
        <taxon>Candidatus Sericytochromatia</taxon>
        <taxon>Candidatus Tanganyikabacteria</taxon>
    </lineage>
</organism>
<keyword evidence="2" id="KW-0813">Transport</keyword>
<keyword evidence="3 6" id="KW-0812">Transmembrane</keyword>
<dbReference type="PANTHER" id="PTHR11101:SF80">
    <property type="entry name" value="PHOSPHATE TRANSPORTER"/>
    <property type="match status" value="1"/>
</dbReference>
<evidence type="ECO:0000256" key="6">
    <source>
        <dbReference type="SAM" id="Phobius"/>
    </source>
</evidence>